<sequence length="28" mass="3385">MEKLVLISEGKEVDFQIDENEVMRYRGR</sequence>
<feature type="non-terminal residue" evidence="1">
    <location>
        <position position="28"/>
    </location>
</feature>
<evidence type="ECO:0000313" key="1">
    <source>
        <dbReference type="EMBL" id="MCI72161.1"/>
    </source>
</evidence>
<comment type="caution">
    <text evidence="1">The sequence shown here is derived from an EMBL/GenBank/DDBJ whole genome shotgun (WGS) entry which is preliminary data.</text>
</comment>
<reference evidence="1 2" key="1">
    <citation type="journal article" date="2018" name="Front. Plant Sci.">
        <title>Red Clover (Trifolium pratense) and Zigzag Clover (T. medium) - A Picture of Genomic Similarities and Differences.</title>
        <authorList>
            <person name="Dluhosova J."/>
            <person name="Istvanek J."/>
            <person name="Nedelnik J."/>
            <person name="Repkova J."/>
        </authorList>
    </citation>
    <scope>NUCLEOTIDE SEQUENCE [LARGE SCALE GENOMIC DNA]</scope>
    <source>
        <strain evidence="2">cv. 10/8</strain>
        <tissue evidence="1">Leaf</tissue>
    </source>
</reference>
<dbReference type="Proteomes" id="UP000265520">
    <property type="component" value="Unassembled WGS sequence"/>
</dbReference>
<dbReference type="AlphaFoldDB" id="A0A392UF61"/>
<dbReference type="EMBL" id="LXQA010812130">
    <property type="protein sequence ID" value="MCI72161.1"/>
    <property type="molecule type" value="Genomic_DNA"/>
</dbReference>
<keyword evidence="2" id="KW-1185">Reference proteome</keyword>
<organism evidence="1 2">
    <name type="scientific">Trifolium medium</name>
    <dbReference type="NCBI Taxonomy" id="97028"/>
    <lineage>
        <taxon>Eukaryota</taxon>
        <taxon>Viridiplantae</taxon>
        <taxon>Streptophyta</taxon>
        <taxon>Embryophyta</taxon>
        <taxon>Tracheophyta</taxon>
        <taxon>Spermatophyta</taxon>
        <taxon>Magnoliopsida</taxon>
        <taxon>eudicotyledons</taxon>
        <taxon>Gunneridae</taxon>
        <taxon>Pentapetalae</taxon>
        <taxon>rosids</taxon>
        <taxon>fabids</taxon>
        <taxon>Fabales</taxon>
        <taxon>Fabaceae</taxon>
        <taxon>Papilionoideae</taxon>
        <taxon>50 kb inversion clade</taxon>
        <taxon>NPAAA clade</taxon>
        <taxon>Hologalegina</taxon>
        <taxon>IRL clade</taxon>
        <taxon>Trifolieae</taxon>
        <taxon>Trifolium</taxon>
    </lineage>
</organism>
<accession>A0A392UF61</accession>
<name>A0A392UF61_9FABA</name>
<proteinExistence type="predicted"/>
<evidence type="ECO:0000313" key="2">
    <source>
        <dbReference type="Proteomes" id="UP000265520"/>
    </source>
</evidence>
<protein>
    <submittedName>
        <fullName evidence="1">Uncharacterized protein</fullName>
    </submittedName>
</protein>